<dbReference type="HOGENOM" id="CLU_010194_1_0_1"/>
<dbReference type="Pfam" id="PF13561">
    <property type="entry name" value="adh_short_C2"/>
    <property type="match status" value="1"/>
</dbReference>
<dbReference type="InterPro" id="IPR036291">
    <property type="entry name" value="NAD(P)-bd_dom_sf"/>
</dbReference>
<dbReference type="PRINTS" id="PR00081">
    <property type="entry name" value="GDHRDH"/>
</dbReference>
<name>T1IW56_STRMM</name>
<evidence type="ECO:0000256" key="1">
    <source>
        <dbReference type="ARBA" id="ARBA00023002"/>
    </source>
</evidence>
<dbReference type="InterPro" id="IPR002347">
    <property type="entry name" value="SDR_fam"/>
</dbReference>
<dbReference type="InterPro" id="IPR020904">
    <property type="entry name" value="Sc_DH/Rdtase_CS"/>
</dbReference>
<dbReference type="STRING" id="126957.T1IW56"/>
<evidence type="ECO:0000313" key="2">
    <source>
        <dbReference type="EnsemblMetazoa" id="SMAR005416-PA"/>
    </source>
</evidence>
<dbReference type="PANTHER" id="PTHR43975">
    <property type="entry name" value="ZGC:101858"/>
    <property type="match status" value="1"/>
</dbReference>
<keyword evidence="1" id="KW-0560">Oxidoreductase</keyword>
<sequence>MEKSRQELISKTIEKYGKLDILINNVAGGMGNPKSAIDGVSLPQLDEAIDINLRIPYHMTQLSITHLIKSVGCIVNISSSITNIYAPMGFNYGIAKAALNFFSHSLSVMLGSKHVRVNVVSPGNITTEKAHVRHGLTREEYLKRAAVLGSIHGLERNGTPEEVAEVVAFLASDAASFVTGSTYLVDGGFSVAAPSASYRR</sequence>
<dbReference type="eggNOG" id="KOG0725">
    <property type="taxonomic scope" value="Eukaryota"/>
</dbReference>
<evidence type="ECO:0000313" key="3">
    <source>
        <dbReference type="Proteomes" id="UP000014500"/>
    </source>
</evidence>
<reference evidence="2" key="2">
    <citation type="submission" date="2015-02" db="UniProtKB">
        <authorList>
            <consortium name="EnsemblMetazoa"/>
        </authorList>
    </citation>
    <scope>IDENTIFICATION</scope>
</reference>
<organism evidence="2 3">
    <name type="scientific">Strigamia maritima</name>
    <name type="common">European centipede</name>
    <name type="synonym">Geophilus maritimus</name>
    <dbReference type="NCBI Taxonomy" id="126957"/>
    <lineage>
        <taxon>Eukaryota</taxon>
        <taxon>Metazoa</taxon>
        <taxon>Ecdysozoa</taxon>
        <taxon>Arthropoda</taxon>
        <taxon>Myriapoda</taxon>
        <taxon>Chilopoda</taxon>
        <taxon>Pleurostigmophora</taxon>
        <taxon>Geophilomorpha</taxon>
        <taxon>Linotaeniidae</taxon>
        <taxon>Strigamia</taxon>
    </lineage>
</organism>
<dbReference type="PhylomeDB" id="T1IW56"/>
<dbReference type="SUPFAM" id="SSF51735">
    <property type="entry name" value="NAD(P)-binding Rossmann-fold domains"/>
    <property type="match status" value="1"/>
</dbReference>
<dbReference type="AlphaFoldDB" id="T1IW56"/>
<dbReference type="PROSITE" id="PS00061">
    <property type="entry name" value="ADH_SHORT"/>
    <property type="match status" value="1"/>
</dbReference>
<dbReference type="Gene3D" id="3.40.50.720">
    <property type="entry name" value="NAD(P)-binding Rossmann-like Domain"/>
    <property type="match status" value="1"/>
</dbReference>
<reference evidence="3" key="1">
    <citation type="submission" date="2011-05" db="EMBL/GenBank/DDBJ databases">
        <authorList>
            <person name="Richards S.R."/>
            <person name="Qu J."/>
            <person name="Jiang H."/>
            <person name="Jhangiani S.N."/>
            <person name="Agravi P."/>
            <person name="Goodspeed R."/>
            <person name="Gross S."/>
            <person name="Mandapat C."/>
            <person name="Jackson L."/>
            <person name="Mathew T."/>
            <person name="Pu L."/>
            <person name="Thornton R."/>
            <person name="Saada N."/>
            <person name="Wilczek-Boney K.B."/>
            <person name="Lee S."/>
            <person name="Kovar C."/>
            <person name="Wu Y."/>
            <person name="Scherer S.E."/>
            <person name="Worley K.C."/>
            <person name="Muzny D.M."/>
            <person name="Gibbs R."/>
        </authorList>
    </citation>
    <scope>NUCLEOTIDE SEQUENCE</scope>
    <source>
        <strain evidence="3">Brora</strain>
    </source>
</reference>
<keyword evidence="3" id="KW-1185">Reference proteome</keyword>
<proteinExistence type="predicted"/>
<dbReference type="PANTHER" id="PTHR43975:SF2">
    <property type="entry name" value="EG:BACR7A4.14 PROTEIN-RELATED"/>
    <property type="match status" value="1"/>
</dbReference>
<dbReference type="Proteomes" id="UP000014500">
    <property type="component" value="Unassembled WGS sequence"/>
</dbReference>
<protein>
    <submittedName>
        <fullName evidence="2">Uncharacterized protein</fullName>
    </submittedName>
</protein>
<dbReference type="EMBL" id="JH431607">
    <property type="status" value="NOT_ANNOTATED_CDS"/>
    <property type="molecule type" value="Genomic_DNA"/>
</dbReference>
<dbReference type="EnsemblMetazoa" id="SMAR005416-RA">
    <property type="protein sequence ID" value="SMAR005416-PA"/>
    <property type="gene ID" value="SMAR005416"/>
</dbReference>
<dbReference type="OMA" id="GIERYTM"/>
<accession>T1IW56</accession>
<dbReference type="GO" id="GO:0016491">
    <property type="term" value="F:oxidoreductase activity"/>
    <property type="evidence" value="ECO:0007669"/>
    <property type="project" value="UniProtKB-KW"/>
</dbReference>
<dbReference type="PRINTS" id="PR00080">
    <property type="entry name" value="SDRFAMILY"/>
</dbReference>